<comment type="caution">
    <text evidence="2">The sequence shown here is derived from an EMBL/GenBank/DDBJ whole genome shotgun (WGS) entry which is preliminary data.</text>
</comment>
<feature type="compositionally biased region" description="Basic and acidic residues" evidence="1">
    <location>
        <begin position="17"/>
        <end position="34"/>
    </location>
</feature>
<dbReference type="Proteomes" id="UP000546200">
    <property type="component" value="Unassembled WGS sequence"/>
</dbReference>
<evidence type="ECO:0000313" key="2">
    <source>
        <dbReference type="EMBL" id="MBB5715280.1"/>
    </source>
</evidence>
<protein>
    <submittedName>
        <fullName evidence="2">Uncharacterized protein</fullName>
    </submittedName>
</protein>
<organism evidence="2 3">
    <name type="scientific">Sphingomonas aerophila</name>
    <dbReference type="NCBI Taxonomy" id="1344948"/>
    <lineage>
        <taxon>Bacteria</taxon>
        <taxon>Pseudomonadati</taxon>
        <taxon>Pseudomonadota</taxon>
        <taxon>Alphaproteobacteria</taxon>
        <taxon>Sphingomonadales</taxon>
        <taxon>Sphingomonadaceae</taxon>
        <taxon>Sphingomonas</taxon>
    </lineage>
</organism>
<dbReference type="RefSeq" id="WP_184057468.1">
    <property type="nucleotide sequence ID" value="NZ_JACIJK010000006.1"/>
</dbReference>
<feature type="compositionally biased region" description="Polar residues" evidence="1">
    <location>
        <begin position="77"/>
        <end position="93"/>
    </location>
</feature>
<sequence length="113" mass="11283">MPTDQPNNTATEALPTDAREDRTAAAVVTDERLDQPPGGGGLGGLSAAQDPLSGTGSVAGGTSPNSPIDVPVPASSLDENGQNPSAERSVQTEVSRDRSPEPQPLSGSGAGHQ</sequence>
<feature type="region of interest" description="Disordered" evidence="1">
    <location>
        <begin position="1"/>
        <end position="113"/>
    </location>
</feature>
<dbReference type="EMBL" id="JACIJK010000006">
    <property type="protein sequence ID" value="MBB5715280.1"/>
    <property type="molecule type" value="Genomic_DNA"/>
</dbReference>
<evidence type="ECO:0000256" key="1">
    <source>
        <dbReference type="SAM" id="MobiDB-lite"/>
    </source>
</evidence>
<dbReference type="AlphaFoldDB" id="A0A7W9EUK9"/>
<feature type="compositionally biased region" description="Polar residues" evidence="1">
    <location>
        <begin position="52"/>
        <end position="66"/>
    </location>
</feature>
<reference evidence="2 3" key="1">
    <citation type="submission" date="2020-08" db="EMBL/GenBank/DDBJ databases">
        <title>Genomic Encyclopedia of Type Strains, Phase IV (KMG-IV): sequencing the most valuable type-strain genomes for metagenomic binning, comparative biology and taxonomic classification.</title>
        <authorList>
            <person name="Goeker M."/>
        </authorList>
    </citation>
    <scope>NUCLEOTIDE SEQUENCE [LARGE SCALE GENOMIC DNA]</scope>
    <source>
        <strain evidence="2 3">DSM 100044</strain>
    </source>
</reference>
<keyword evidence="3" id="KW-1185">Reference proteome</keyword>
<name>A0A7W9EUK9_9SPHN</name>
<gene>
    <name evidence="2" type="ORF">FHS94_002126</name>
</gene>
<feature type="compositionally biased region" description="Polar residues" evidence="1">
    <location>
        <begin position="1"/>
        <end position="11"/>
    </location>
</feature>
<proteinExistence type="predicted"/>
<evidence type="ECO:0000313" key="3">
    <source>
        <dbReference type="Proteomes" id="UP000546200"/>
    </source>
</evidence>
<accession>A0A7W9EUK9</accession>